<dbReference type="InterPro" id="IPR052093">
    <property type="entry name" value="HR_Repair_Mediator"/>
</dbReference>
<dbReference type="PANTHER" id="PTHR46239:SF1">
    <property type="entry name" value="DNA REPAIR PROTEIN RAD51 HOMOLOG 3"/>
    <property type="match status" value="1"/>
</dbReference>
<dbReference type="GO" id="GO:0000400">
    <property type="term" value="F:four-way junction DNA binding"/>
    <property type="evidence" value="ECO:0007669"/>
    <property type="project" value="TreeGrafter"/>
</dbReference>
<dbReference type="GO" id="GO:0005524">
    <property type="term" value="F:ATP binding"/>
    <property type="evidence" value="ECO:0007669"/>
    <property type="project" value="UniProtKB-KW"/>
</dbReference>
<dbReference type="InterPro" id="IPR027417">
    <property type="entry name" value="P-loop_NTPase"/>
</dbReference>
<evidence type="ECO:0000256" key="3">
    <source>
        <dbReference type="ARBA" id="ARBA00022763"/>
    </source>
</evidence>
<dbReference type="GO" id="GO:0000707">
    <property type="term" value="P:meiotic DNA recombinase assembly"/>
    <property type="evidence" value="ECO:0007669"/>
    <property type="project" value="TreeGrafter"/>
</dbReference>
<keyword evidence="5" id="KW-0234">DNA repair</keyword>
<dbReference type="GO" id="GO:0007131">
    <property type="term" value="P:reciprocal meiotic recombination"/>
    <property type="evidence" value="ECO:0007669"/>
    <property type="project" value="TreeGrafter"/>
</dbReference>
<evidence type="ECO:0000256" key="1">
    <source>
        <dbReference type="ARBA" id="ARBA00004123"/>
    </source>
</evidence>
<evidence type="ECO:0000313" key="9">
    <source>
        <dbReference type="EMBL" id="CAF9936913.1"/>
    </source>
</evidence>
<dbReference type="SUPFAM" id="SSF52540">
    <property type="entry name" value="P-loop containing nucleoside triphosphate hydrolases"/>
    <property type="match status" value="1"/>
</dbReference>
<comment type="caution">
    <text evidence="9">The sequence shown here is derived from an EMBL/GenBank/DDBJ whole genome shotgun (WGS) entry which is preliminary data.</text>
</comment>
<accession>A0A8H3GBU2</accession>
<dbReference type="OrthoDB" id="5957327at2759"/>
<reference evidence="9" key="1">
    <citation type="submission" date="2021-03" db="EMBL/GenBank/DDBJ databases">
        <authorList>
            <person name="Tagirdzhanova G."/>
        </authorList>
    </citation>
    <scope>NUCLEOTIDE SEQUENCE</scope>
</reference>
<feature type="region of interest" description="Disordered" evidence="7">
    <location>
        <begin position="261"/>
        <end position="297"/>
    </location>
</feature>
<dbReference type="GO" id="GO:0008821">
    <property type="term" value="F:crossover junction DNA endonuclease activity"/>
    <property type="evidence" value="ECO:0007669"/>
    <property type="project" value="TreeGrafter"/>
</dbReference>
<evidence type="ECO:0000256" key="7">
    <source>
        <dbReference type="SAM" id="MobiDB-lite"/>
    </source>
</evidence>
<gene>
    <name evidence="9" type="ORF">IMSHALPRED_010950</name>
</gene>
<dbReference type="GO" id="GO:0005657">
    <property type="term" value="C:replication fork"/>
    <property type="evidence" value="ECO:0007669"/>
    <property type="project" value="TreeGrafter"/>
</dbReference>
<protein>
    <recommendedName>
        <fullName evidence="8">RecA family profile 1 domain-containing protein</fullName>
    </recommendedName>
</protein>
<keyword evidence="4" id="KW-0067">ATP-binding</keyword>
<organism evidence="9 10">
    <name type="scientific">Imshaugia aleurites</name>
    <dbReference type="NCBI Taxonomy" id="172621"/>
    <lineage>
        <taxon>Eukaryota</taxon>
        <taxon>Fungi</taxon>
        <taxon>Dikarya</taxon>
        <taxon>Ascomycota</taxon>
        <taxon>Pezizomycotina</taxon>
        <taxon>Lecanoromycetes</taxon>
        <taxon>OSLEUM clade</taxon>
        <taxon>Lecanoromycetidae</taxon>
        <taxon>Lecanorales</taxon>
        <taxon>Lecanorineae</taxon>
        <taxon>Parmeliaceae</taxon>
        <taxon>Imshaugia</taxon>
    </lineage>
</organism>
<feature type="compositionally biased region" description="Acidic residues" evidence="7">
    <location>
        <begin position="288"/>
        <end position="297"/>
    </location>
</feature>
<evidence type="ECO:0000256" key="6">
    <source>
        <dbReference type="ARBA" id="ARBA00023242"/>
    </source>
</evidence>
<dbReference type="Proteomes" id="UP000664534">
    <property type="component" value="Unassembled WGS sequence"/>
</dbReference>
<dbReference type="GO" id="GO:0033063">
    <property type="term" value="C:Rad51B-Rad51C-Rad51D-XRCC2 complex"/>
    <property type="evidence" value="ECO:0007669"/>
    <property type="project" value="TreeGrafter"/>
</dbReference>
<keyword evidence="3" id="KW-0227">DNA damage</keyword>
<evidence type="ECO:0000259" key="8">
    <source>
        <dbReference type="PROSITE" id="PS50162"/>
    </source>
</evidence>
<dbReference type="GO" id="GO:0033065">
    <property type="term" value="C:Rad51C-XRCC3 complex"/>
    <property type="evidence" value="ECO:0007669"/>
    <property type="project" value="TreeGrafter"/>
</dbReference>
<dbReference type="PANTHER" id="PTHR46239">
    <property type="entry name" value="DNA REPAIR PROTEIN RAD51 HOMOLOG 3 RAD51C"/>
    <property type="match status" value="1"/>
</dbReference>
<keyword evidence="6" id="KW-0539">Nucleus</keyword>
<evidence type="ECO:0000313" key="10">
    <source>
        <dbReference type="Proteomes" id="UP000664534"/>
    </source>
</evidence>
<dbReference type="AlphaFoldDB" id="A0A8H3GBU2"/>
<proteinExistence type="predicted"/>
<feature type="domain" description="RecA family profile 1" evidence="8">
    <location>
        <begin position="1"/>
        <end position="154"/>
    </location>
</feature>
<dbReference type="PROSITE" id="PS50162">
    <property type="entry name" value="RECA_2"/>
    <property type="match status" value="1"/>
</dbReference>
<keyword evidence="10" id="KW-1185">Reference proteome</keyword>
<dbReference type="Gene3D" id="3.40.50.300">
    <property type="entry name" value="P-loop containing nucleotide triphosphate hydrolases"/>
    <property type="match status" value="1"/>
</dbReference>
<evidence type="ECO:0000256" key="5">
    <source>
        <dbReference type="ARBA" id="ARBA00023204"/>
    </source>
</evidence>
<comment type="subcellular location">
    <subcellularLocation>
        <location evidence="1">Nucleus</location>
    </subcellularLocation>
</comment>
<dbReference type="InterPro" id="IPR020588">
    <property type="entry name" value="RecA_ATP-bd"/>
</dbReference>
<dbReference type="GO" id="GO:0140664">
    <property type="term" value="F:ATP-dependent DNA damage sensor activity"/>
    <property type="evidence" value="ECO:0007669"/>
    <property type="project" value="InterPro"/>
</dbReference>
<sequence length="297" mass="32322">MQVAVNALQSGGSVVWVDACYEIVGSRFKDFLSGVHTSERAATSNQVSADNLLDKFNHFTTPSLPHLLALLTHESSAFPSTDTSLIVVDSISTLFALAFPKSAENTSNQQTSVKKSEAAHWALGRRWAVMGDLISKISRLAATKNIAIILTSQTTTRIRQETGAVLHPAITGTAWDTGISTRIVIFRDWLFQGSGAASTQEEYIPGVRFARVMKAKGISDEGFGKIVTLAIEKTGLREIIVDPIDIERNGSPVLPVSLLKRKREEVADSQSEDEEAESDREFGWAGDDMIDTEAVLD</sequence>
<dbReference type="EMBL" id="CAJPDT010000095">
    <property type="protein sequence ID" value="CAF9936913.1"/>
    <property type="molecule type" value="Genomic_DNA"/>
</dbReference>
<keyword evidence="2" id="KW-0547">Nucleotide-binding</keyword>
<evidence type="ECO:0000256" key="2">
    <source>
        <dbReference type="ARBA" id="ARBA00022741"/>
    </source>
</evidence>
<name>A0A8H3GBU2_9LECA</name>
<evidence type="ECO:0000256" key="4">
    <source>
        <dbReference type="ARBA" id="ARBA00022840"/>
    </source>
</evidence>